<feature type="transmembrane region" description="Helical" evidence="1">
    <location>
        <begin position="12"/>
        <end position="36"/>
    </location>
</feature>
<gene>
    <name evidence="2" type="ORF">GLOINDRAFT_3479</name>
</gene>
<reference evidence="2" key="1">
    <citation type="submission" date="2013-07" db="EMBL/GenBank/DDBJ databases">
        <title>The genome of an arbuscular mycorrhizal fungus provides insights into the evolution of the oldest plant symbiosis.</title>
        <authorList>
            <consortium name="DOE Joint Genome Institute"/>
            <person name="Tisserant E."/>
            <person name="Malbreil M."/>
            <person name="Kuo A."/>
            <person name="Kohler A."/>
            <person name="Symeonidi A."/>
            <person name="Balestrini R."/>
            <person name="Charron P."/>
            <person name="Duensing N."/>
            <person name="Frei-dit-Frey N."/>
            <person name="Gianinazzi-Pearson V."/>
            <person name="Gilbert B."/>
            <person name="Handa Y."/>
            <person name="Hijri M."/>
            <person name="Kaul R."/>
            <person name="Kawaguchi M."/>
            <person name="Krajinski F."/>
            <person name="Lammers P."/>
            <person name="Lapierre D."/>
            <person name="Masclaux F.G."/>
            <person name="Murat C."/>
            <person name="Morin E."/>
            <person name="Ndikumana S."/>
            <person name="Pagni M."/>
            <person name="Petitpierre D."/>
            <person name="Requena N."/>
            <person name="Rosikiewicz P."/>
            <person name="Riley R."/>
            <person name="Saito K."/>
            <person name="San Clemente H."/>
            <person name="Shapiro H."/>
            <person name="van Tuinen D."/>
            <person name="Becard G."/>
            <person name="Bonfante P."/>
            <person name="Paszkowski U."/>
            <person name="Shachar-Hill Y."/>
            <person name="Young J.P."/>
            <person name="Sanders I.R."/>
            <person name="Henrissat B."/>
            <person name="Rensing S.A."/>
            <person name="Grigoriev I.V."/>
            <person name="Corradi N."/>
            <person name="Roux C."/>
            <person name="Martin F."/>
        </authorList>
    </citation>
    <scope>NUCLEOTIDE SEQUENCE</scope>
    <source>
        <strain evidence="2">DAOM 197198</strain>
    </source>
</reference>
<dbReference type="AlphaFoldDB" id="U9TP63"/>
<protein>
    <submittedName>
        <fullName evidence="2">Uncharacterized protein</fullName>
    </submittedName>
</protein>
<proteinExistence type="predicted"/>
<dbReference type="HOGENOM" id="CLU_3015357_0_0_1"/>
<keyword evidence="1" id="KW-1133">Transmembrane helix</keyword>
<accession>U9TP63</accession>
<keyword evidence="1" id="KW-0472">Membrane</keyword>
<keyword evidence="1" id="KW-0812">Transmembrane</keyword>
<dbReference type="EMBL" id="KI288313">
    <property type="protein sequence ID" value="ESA09227.1"/>
    <property type="molecule type" value="Genomic_DNA"/>
</dbReference>
<organism evidence="2">
    <name type="scientific">Rhizophagus irregularis (strain DAOM 181602 / DAOM 197198 / MUCL 43194)</name>
    <name type="common">Arbuscular mycorrhizal fungus</name>
    <name type="synonym">Glomus intraradices</name>
    <dbReference type="NCBI Taxonomy" id="747089"/>
    <lineage>
        <taxon>Eukaryota</taxon>
        <taxon>Fungi</taxon>
        <taxon>Fungi incertae sedis</taxon>
        <taxon>Mucoromycota</taxon>
        <taxon>Glomeromycotina</taxon>
        <taxon>Glomeromycetes</taxon>
        <taxon>Glomerales</taxon>
        <taxon>Glomeraceae</taxon>
        <taxon>Rhizophagus</taxon>
    </lineage>
</organism>
<evidence type="ECO:0000256" key="1">
    <source>
        <dbReference type="SAM" id="Phobius"/>
    </source>
</evidence>
<evidence type="ECO:0000313" key="2">
    <source>
        <dbReference type="EMBL" id="ESA09227.1"/>
    </source>
</evidence>
<name>U9TP63_RHIID</name>
<sequence>MNLKTAGSSMHGLNGVSFFSFGSLASVLLALGLGYADMGLESKIESFQDFSYRRPI</sequence>